<comment type="caution">
    <text evidence="1">The sequence shown here is derived from an EMBL/GenBank/DDBJ whole genome shotgun (WGS) entry which is preliminary data.</text>
</comment>
<dbReference type="EMBL" id="JBANQN010000009">
    <property type="protein sequence ID" value="KAK6779541.1"/>
    <property type="molecule type" value="Genomic_DNA"/>
</dbReference>
<gene>
    <name evidence="1" type="ORF">RDI58_021725</name>
</gene>
<keyword evidence="2" id="KW-1185">Reference proteome</keyword>
<proteinExistence type="predicted"/>
<evidence type="ECO:0000313" key="2">
    <source>
        <dbReference type="Proteomes" id="UP001371456"/>
    </source>
</evidence>
<sequence>MLSQQGKTNQWYTTPYAFQRRVPSTMSQESTSRRITLCTTVQISVAWRKKERISQIVAQEKDLLLMPRCAYQQRDEWQVLVTLLMLCHCGDTRTIEQRQLSSHHRHVKD</sequence>
<dbReference type="Proteomes" id="UP001371456">
    <property type="component" value="Unassembled WGS sequence"/>
</dbReference>
<reference evidence="1 2" key="1">
    <citation type="submission" date="2024-02" db="EMBL/GenBank/DDBJ databases">
        <title>de novo genome assembly of Solanum bulbocastanum strain 11H21.</title>
        <authorList>
            <person name="Hosaka A.J."/>
        </authorList>
    </citation>
    <scope>NUCLEOTIDE SEQUENCE [LARGE SCALE GENOMIC DNA]</scope>
    <source>
        <tissue evidence="1">Young leaves</tissue>
    </source>
</reference>
<dbReference type="AlphaFoldDB" id="A0AAN8T9A0"/>
<protein>
    <submittedName>
        <fullName evidence="1">Uncharacterized protein</fullName>
    </submittedName>
</protein>
<accession>A0AAN8T9A0</accession>
<name>A0AAN8T9A0_SOLBU</name>
<organism evidence="1 2">
    <name type="scientific">Solanum bulbocastanum</name>
    <name type="common">Wild potato</name>
    <dbReference type="NCBI Taxonomy" id="147425"/>
    <lineage>
        <taxon>Eukaryota</taxon>
        <taxon>Viridiplantae</taxon>
        <taxon>Streptophyta</taxon>
        <taxon>Embryophyta</taxon>
        <taxon>Tracheophyta</taxon>
        <taxon>Spermatophyta</taxon>
        <taxon>Magnoliopsida</taxon>
        <taxon>eudicotyledons</taxon>
        <taxon>Gunneridae</taxon>
        <taxon>Pentapetalae</taxon>
        <taxon>asterids</taxon>
        <taxon>lamiids</taxon>
        <taxon>Solanales</taxon>
        <taxon>Solanaceae</taxon>
        <taxon>Solanoideae</taxon>
        <taxon>Solaneae</taxon>
        <taxon>Solanum</taxon>
    </lineage>
</organism>
<evidence type="ECO:0000313" key="1">
    <source>
        <dbReference type="EMBL" id="KAK6779541.1"/>
    </source>
</evidence>